<proteinExistence type="predicted"/>
<evidence type="ECO:0000313" key="2">
    <source>
        <dbReference type="EMBL" id="SUZ84414.1"/>
    </source>
</evidence>
<dbReference type="SUPFAM" id="SSF56601">
    <property type="entry name" value="beta-lactamase/transpeptidase-like"/>
    <property type="match status" value="1"/>
</dbReference>
<feature type="domain" description="Beta-lactamase-related" evidence="1">
    <location>
        <begin position="28"/>
        <end position="395"/>
    </location>
</feature>
<protein>
    <recommendedName>
        <fullName evidence="1">Beta-lactamase-related domain-containing protein</fullName>
    </recommendedName>
</protein>
<dbReference type="InterPro" id="IPR012338">
    <property type="entry name" value="Beta-lactam/transpept-like"/>
</dbReference>
<evidence type="ECO:0000259" key="1">
    <source>
        <dbReference type="Pfam" id="PF00144"/>
    </source>
</evidence>
<sequence>MTTSPLPIGEPSALGFDPDRLALIGPAMDEYVADKRVPNLVTLIARRGQIVHFEARGVLDFDSDEPAGKETLFRMFSNTKPIAGVATLILTERGVLTPDDPVSRFLPEFSKQQVRNPLEPMVTERARRGITIRDCLTNTTGLTSPATMPNFYRQQYREVLETLGWISNRNDEDRVRSDNRARVEALAQLPLASHPGDRFGYHLGYPVLGAVLEAASGQSLDVFFRDNIFGPLAMVDTDFYVKDGALDRFGACYVPRREGDNVQLVATETAATSEKTTGPKTEFGAGGDSGGILSTAGDYARFGQMLLNGGELDGERILGRKTVDIMIGNHTGDMEIPMTGPGFHWGLGVATYHGRHRPPLIRSVGTYGWGGAAGTTYFADPDEELLGVCLTQVLQHGMMPNNNYQETFQRLTYQALN</sequence>
<dbReference type="PANTHER" id="PTHR43283:SF3">
    <property type="entry name" value="BETA-LACTAMASE FAMILY PROTEIN (AFU_ORTHOLOGUE AFUA_5G07500)"/>
    <property type="match status" value="1"/>
</dbReference>
<dbReference type="EMBL" id="UINC01001594">
    <property type="protein sequence ID" value="SUZ84414.1"/>
    <property type="molecule type" value="Genomic_DNA"/>
</dbReference>
<dbReference type="InterPro" id="IPR001466">
    <property type="entry name" value="Beta-lactam-related"/>
</dbReference>
<dbReference type="Pfam" id="PF00144">
    <property type="entry name" value="Beta-lactamase"/>
    <property type="match status" value="1"/>
</dbReference>
<name>A0A381QZM7_9ZZZZ</name>
<dbReference type="PANTHER" id="PTHR43283">
    <property type="entry name" value="BETA-LACTAMASE-RELATED"/>
    <property type="match status" value="1"/>
</dbReference>
<gene>
    <name evidence="2" type="ORF">METZ01_LOCUS37268</name>
</gene>
<reference evidence="2" key="1">
    <citation type="submission" date="2018-05" db="EMBL/GenBank/DDBJ databases">
        <authorList>
            <person name="Lanie J.A."/>
            <person name="Ng W.-L."/>
            <person name="Kazmierczak K.M."/>
            <person name="Andrzejewski T.M."/>
            <person name="Davidsen T.M."/>
            <person name="Wayne K.J."/>
            <person name="Tettelin H."/>
            <person name="Glass J.I."/>
            <person name="Rusch D."/>
            <person name="Podicherti R."/>
            <person name="Tsui H.-C.T."/>
            <person name="Winkler M.E."/>
        </authorList>
    </citation>
    <scope>NUCLEOTIDE SEQUENCE</scope>
</reference>
<dbReference type="AlphaFoldDB" id="A0A381QZM7"/>
<organism evidence="2">
    <name type="scientific">marine metagenome</name>
    <dbReference type="NCBI Taxonomy" id="408172"/>
    <lineage>
        <taxon>unclassified sequences</taxon>
        <taxon>metagenomes</taxon>
        <taxon>ecological metagenomes</taxon>
    </lineage>
</organism>
<dbReference type="Gene3D" id="3.40.710.10">
    <property type="entry name" value="DD-peptidase/beta-lactamase superfamily"/>
    <property type="match status" value="1"/>
</dbReference>
<dbReference type="InterPro" id="IPR050789">
    <property type="entry name" value="Diverse_Enzym_Activities"/>
</dbReference>
<accession>A0A381QZM7</accession>